<evidence type="ECO:0000259" key="3">
    <source>
        <dbReference type="PROSITE" id="PS50102"/>
    </source>
</evidence>
<dbReference type="EMBL" id="JAEPRC010000520">
    <property type="protein sequence ID" value="KAG2195548.1"/>
    <property type="molecule type" value="Genomic_DNA"/>
</dbReference>
<dbReference type="GO" id="GO:0003723">
    <property type="term" value="F:RNA binding"/>
    <property type="evidence" value="ECO:0007669"/>
    <property type="project" value="UniProtKB-UniRule"/>
</dbReference>
<comment type="caution">
    <text evidence="4">The sequence shown here is derived from an EMBL/GenBank/DDBJ whole genome shotgun (WGS) entry which is preliminary data.</text>
</comment>
<organism evidence="4 5">
    <name type="scientific">Mucor plumbeus</name>
    <dbReference type="NCBI Taxonomy" id="97098"/>
    <lineage>
        <taxon>Eukaryota</taxon>
        <taxon>Fungi</taxon>
        <taxon>Fungi incertae sedis</taxon>
        <taxon>Mucoromycota</taxon>
        <taxon>Mucoromycotina</taxon>
        <taxon>Mucoromycetes</taxon>
        <taxon>Mucorales</taxon>
        <taxon>Mucorineae</taxon>
        <taxon>Mucoraceae</taxon>
        <taxon>Mucor</taxon>
    </lineage>
</organism>
<dbReference type="GO" id="GO:0071013">
    <property type="term" value="C:catalytic step 2 spliceosome"/>
    <property type="evidence" value="ECO:0007669"/>
    <property type="project" value="TreeGrafter"/>
</dbReference>
<dbReference type="Gene3D" id="3.30.70.330">
    <property type="match status" value="3"/>
</dbReference>
<keyword evidence="5" id="KW-1185">Reference proteome</keyword>
<dbReference type="Proteomes" id="UP000650833">
    <property type="component" value="Unassembled WGS sequence"/>
</dbReference>
<keyword evidence="1 2" id="KW-0694">RNA-binding</keyword>
<reference evidence="4" key="1">
    <citation type="submission" date="2020-12" db="EMBL/GenBank/DDBJ databases">
        <title>Metabolic potential, ecology and presence of endohyphal bacteria is reflected in genomic diversity of Mucoromycotina.</title>
        <authorList>
            <person name="Muszewska A."/>
            <person name="Okrasinska A."/>
            <person name="Steczkiewicz K."/>
            <person name="Drgas O."/>
            <person name="Orlowska M."/>
            <person name="Perlinska-Lenart U."/>
            <person name="Aleksandrzak-Piekarczyk T."/>
            <person name="Szatraj K."/>
            <person name="Zielenkiewicz U."/>
            <person name="Pilsyk S."/>
            <person name="Malc E."/>
            <person name="Mieczkowski P."/>
            <person name="Kruszewska J.S."/>
            <person name="Biernat P."/>
            <person name="Pawlowska J."/>
        </authorList>
    </citation>
    <scope>NUCLEOTIDE SEQUENCE</scope>
    <source>
        <strain evidence="4">CBS 226.32</strain>
    </source>
</reference>
<dbReference type="SMART" id="SM00360">
    <property type="entry name" value="RRM"/>
    <property type="match status" value="2"/>
</dbReference>
<dbReference type="Pfam" id="PF00076">
    <property type="entry name" value="RRM_1"/>
    <property type="match status" value="1"/>
</dbReference>
<dbReference type="OrthoDB" id="410044at2759"/>
<dbReference type="PROSITE" id="PS50102">
    <property type="entry name" value="RRM"/>
    <property type="match status" value="2"/>
</dbReference>
<dbReference type="PANTHER" id="PTHR45880:SF1">
    <property type="entry name" value="RNA-BINDING MOTIF PROTEIN, X-LINKED 2"/>
    <property type="match status" value="1"/>
</dbReference>
<dbReference type="InterPro" id="IPR035979">
    <property type="entry name" value="RBD_domain_sf"/>
</dbReference>
<dbReference type="SUPFAM" id="SSF54928">
    <property type="entry name" value="RNA-binding domain, RBD"/>
    <property type="match status" value="2"/>
</dbReference>
<dbReference type="GO" id="GO:0071011">
    <property type="term" value="C:precatalytic spliceosome"/>
    <property type="evidence" value="ECO:0007669"/>
    <property type="project" value="TreeGrafter"/>
</dbReference>
<name>A0A8H7UXB2_9FUNG</name>
<evidence type="ECO:0000313" key="4">
    <source>
        <dbReference type="EMBL" id="KAG2195548.1"/>
    </source>
</evidence>
<accession>A0A8H7UXB2</accession>
<dbReference type="AlphaFoldDB" id="A0A8H7UXB2"/>
<dbReference type="InterPro" id="IPR012677">
    <property type="entry name" value="Nucleotide-bd_a/b_plait_sf"/>
</dbReference>
<dbReference type="PANTHER" id="PTHR45880">
    <property type="entry name" value="RNA-BINDING MOTIF PROTEIN, X-LINKED 2"/>
    <property type="match status" value="1"/>
</dbReference>
<proteinExistence type="predicted"/>
<evidence type="ECO:0000256" key="2">
    <source>
        <dbReference type="PROSITE-ProRule" id="PRU00176"/>
    </source>
</evidence>
<dbReference type="InterPro" id="IPR051847">
    <property type="entry name" value="RNA_proc/Spliceosome_comp"/>
</dbReference>
<evidence type="ECO:0000313" key="5">
    <source>
        <dbReference type="Proteomes" id="UP000650833"/>
    </source>
</evidence>
<feature type="domain" description="RRM" evidence="3">
    <location>
        <begin position="26"/>
        <end position="101"/>
    </location>
</feature>
<dbReference type="GO" id="GO:0005686">
    <property type="term" value="C:U2 snRNP"/>
    <property type="evidence" value="ECO:0007669"/>
    <property type="project" value="TreeGrafter"/>
</dbReference>
<feature type="domain" description="RRM" evidence="3">
    <location>
        <begin position="203"/>
        <end position="283"/>
    </location>
</feature>
<evidence type="ECO:0000256" key="1">
    <source>
        <dbReference type="ARBA" id="ARBA00022884"/>
    </source>
</evidence>
<dbReference type="CDD" id="cd00590">
    <property type="entry name" value="RRM_SF"/>
    <property type="match status" value="1"/>
</dbReference>
<dbReference type="InterPro" id="IPR000504">
    <property type="entry name" value="RRM_dom"/>
</dbReference>
<sequence length="412" mass="47743">MSVVPYKTEDNYFLNNDGQKKEIPAACVFVASLNRNLKDSDLKTSVYEHFSKWGSISSVKVFKDWLKRPYAFSVNDCKQALKEAPSTSINGRRIRCEPAKVNRSICLVSLNQPFNKKNIESILSEYGEIEDMNILQPHGKFHSIVIKFKYRDDAIKAYMELKFPKNNILNELSKQQWLVEWAAYLSNENVYGVCGTSCRLDKHSIFIGNLPESINEEDLFIKFTKYGHILDIHLIHKPVNRHFYKNVFAFIKYQGEKETTKAIDAENGALFKEKIIRVCHRQYTCHNYCNTQCNYQQDPLKKFKMSNAPITDTTSIQQYFGYNNNNNNNNNSNNKALNNNNAFNNMTQSKGFAYGFNNQVYHTPPSNNYYVDPYPTMVYYTYSPYNNPYNIHTALVKNVGTNKQHVSDATTY</sequence>
<gene>
    <name evidence="4" type="ORF">INT46_006923</name>
</gene>
<protein>
    <recommendedName>
        <fullName evidence="3">RRM domain-containing protein</fullName>
    </recommendedName>
</protein>
<dbReference type="GO" id="GO:0000398">
    <property type="term" value="P:mRNA splicing, via spliceosome"/>
    <property type="evidence" value="ECO:0007669"/>
    <property type="project" value="TreeGrafter"/>
</dbReference>